<dbReference type="PANTHER" id="PTHR46696">
    <property type="entry name" value="P450, PUTATIVE (EUROFUNG)-RELATED"/>
    <property type="match status" value="1"/>
</dbReference>
<sequence length="424" mass="44406">MAREHVVRGYEEVVGALGDPHLVPVPAEGGAPYGAEWLRGSAARFSAADDPAHLRRRAMAERDLARVEPSALRSAAAAGARAGEGDDRLAVVGVLAQALGLKEPAAIAAAVTTVAAAYFGGAGARAAAAADDAVAWLVPRMDAADDESAANRVALLVQACDATAALAERSRRAAAHAAPGVTVDELLARTLRDDPPVTALRRLAVRDTRVGELAVAAGDLVLLDVAAANRDPAGRPPLTFGVEPRRCPGAAHALALAAGLLSRPEEEDVPATDGRDPARVVADMVAHVLDAARTWTSWDGEPVPSGDRLYTPHKAVRRVADHLLDHLAELEARLAGEEPEPDHWHASATTTPADLAPFTAEDLDEARSRLTRLARMWSQRLGAFSGEQLDRSPGPGWSFRQLAFHLEGSAYYADSVGRLPGGAA</sequence>
<evidence type="ECO:0000313" key="2">
    <source>
        <dbReference type="EMBL" id="SEO92456.1"/>
    </source>
</evidence>
<gene>
    <name evidence="2" type="ORF">SAMN05216267_105613</name>
</gene>
<dbReference type="GO" id="GO:0004497">
    <property type="term" value="F:monooxygenase activity"/>
    <property type="evidence" value="ECO:0007669"/>
    <property type="project" value="InterPro"/>
</dbReference>
<dbReference type="Gene3D" id="1.10.630.10">
    <property type="entry name" value="Cytochrome P450"/>
    <property type="match status" value="1"/>
</dbReference>
<organism evidence="2 3">
    <name type="scientific">Actinacidiphila rubida</name>
    <dbReference type="NCBI Taxonomy" id="310780"/>
    <lineage>
        <taxon>Bacteria</taxon>
        <taxon>Bacillati</taxon>
        <taxon>Actinomycetota</taxon>
        <taxon>Actinomycetes</taxon>
        <taxon>Kitasatosporales</taxon>
        <taxon>Streptomycetaceae</taxon>
        <taxon>Actinacidiphila</taxon>
    </lineage>
</organism>
<dbReference type="GO" id="GO:0020037">
    <property type="term" value="F:heme binding"/>
    <property type="evidence" value="ECO:0007669"/>
    <property type="project" value="InterPro"/>
</dbReference>
<evidence type="ECO:0000256" key="1">
    <source>
        <dbReference type="ARBA" id="ARBA00010617"/>
    </source>
</evidence>
<dbReference type="SUPFAM" id="SSF109854">
    <property type="entry name" value="DinB/YfiT-like putative metalloenzymes"/>
    <property type="match status" value="1"/>
</dbReference>
<accession>A0A1H8TNP4</accession>
<dbReference type="SUPFAM" id="SSF48264">
    <property type="entry name" value="Cytochrome P450"/>
    <property type="match status" value="1"/>
</dbReference>
<keyword evidence="3" id="KW-1185">Reference proteome</keyword>
<dbReference type="EMBL" id="FODD01000056">
    <property type="protein sequence ID" value="SEO92456.1"/>
    <property type="molecule type" value="Genomic_DNA"/>
</dbReference>
<dbReference type="STRING" id="310780.SAMN05216267_105613"/>
<name>A0A1H8TNP4_9ACTN</name>
<dbReference type="GO" id="GO:0016705">
    <property type="term" value="F:oxidoreductase activity, acting on paired donors, with incorporation or reduction of molecular oxygen"/>
    <property type="evidence" value="ECO:0007669"/>
    <property type="project" value="InterPro"/>
</dbReference>
<evidence type="ECO:0000313" key="3">
    <source>
        <dbReference type="Proteomes" id="UP000181951"/>
    </source>
</evidence>
<proteinExistence type="inferred from homology"/>
<dbReference type="AlphaFoldDB" id="A0A1H8TNP4"/>
<dbReference type="InterPro" id="IPR034660">
    <property type="entry name" value="DinB/YfiT-like"/>
</dbReference>
<protein>
    <submittedName>
        <fullName evidence="2">Cytochrome P450</fullName>
    </submittedName>
</protein>
<dbReference type="Proteomes" id="UP000181951">
    <property type="component" value="Unassembled WGS sequence"/>
</dbReference>
<dbReference type="GO" id="GO:0005506">
    <property type="term" value="F:iron ion binding"/>
    <property type="evidence" value="ECO:0007669"/>
    <property type="project" value="InterPro"/>
</dbReference>
<dbReference type="InterPro" id="IPR036396">
    <property type="entry name" value="Cyt_P450_sf"/>
</dbReference>
<reference evidence="2 3" key="1">
    <citation type="submission" date="2016-10" db="EMBL/GenBank/DDBJ databases">
        <authorList>
            <person name="de Groot N.N."/>
        </authorList>
    </citation>
    <scope>NUCLEOTIDE SEQUENCE [LARGE SCALE GENOMIC DNA]</scope>
    <source>
        <strain evidence="2 3">CGMCC 4.2026</strain>
    </source>
</reference>
<comment type="similarity">
    <text evidence="1">Belongs to the cytochrome P450 family.</text>
</comment>
<dbReference type="RefSeq" id="WP_322900219.1">
    <property type="nucleotide sequence ID" value="NZ_FODD01000056.1"/>
</dbReference>
<dbReference type="PANTHER" id="PTHR46696:SF1">
    <property type="entry name" value="CYTOCHROME P450 YJIB-RELATED"/>
    <property type="match status" value="1"/>
</dbReference>